<feature type="non-terminal residue" evidence="2">
    <location>
        <position position="1"/>
    </location>
</feature>
<reference evidence="2 3" key="1">
    <citation type="submission" date="2017-12" db="EMBL/GenBank/DDBJ databases">
        <title>Gene loss provides genomic basis for host adaptation in cereal stripe rust fungi.</title>
        <authorList>
            <person name="Xia C."/>
        </authorList>
    </citation>
    <scope>NUCLEOTIDE SEQUENCE [LARGE SCALE GENOMIC DNA]</scope>
    <source>
        <strain evidence="2 3">93TX-2</strain>
    </source>
</reference>
<dbReference type="EMBL" id="PKSM01000520">
    <property type="protein sequence ID" value="POV94165.1"/>
    <property type="molecule type" value="Genomic_DNA"/>
</dbReference>
<gene>
    <name evidence="2" type="ORF">PSHT_16391</name>
</gene>
<feature type="non-terminal residue" evidence="2">
    <location>
        <position position="347"/>
    </location>
</feature>
<dbReference type="Pfam" id="PF02992">
    <property type="entry name" value="Transposase_21"/>
    <property type="match status" value="1"/>
</dbReference>
<sequence>AQNTKESQDKWVALLLVLVSYLHIVAGLSEKEARTTLVSIKTLLHSTISGLNQTIIVKKFPLDIRTAMKYCNLNPTIYQTLCCPGCFKIYPNHSTDFLICNYRITARSKTCNSPLFDQNGHCIRQYSMQSLQEWLKVFLQRRKIEDLLQESVTYSNPQPETCAHLWDGSIWYTFQDAEGRLFHQRFGNLSFGIYVDWFNPMGNKISGKHHSVGAIILFCLSLPVTVSHRYQLQNLFFVGITPGPSEPTVLQINNVLLLLVEELHTLWQKGIEIKTPKYPRGLLVRVALIAAVCDLPAIRKLIGYASHSANKFCLFCYLSRDNNQCLNYGSWERRSSSLEGRYNSLSA</sequence>
<accession>A0A2S4UA56</accession>
<comment type="caution">
    <text evidence="2">The sequence shown here is derived from an EMBL/GenBank/DDBJ whole genome shotgun (WGS) entry which is preliminary data.</text>
</comment>
<protein>
    <recommendedName>
        <fullName evidence="4">Transposase domain-containing protein</fullName>
    </recommendedName>
</protein>
<evidence type="ECO:0000256" key="1">
    <source>
        <dbReference type="SAM" id="Phobius"/>
    </source>
</evidence>
<dbReference type="InterPro" id="IPR004242">
    <property type="entry name" value="Transposase_21"/>
</dbReference>
<organism evidence="2 3">
    <name type="scientific">Puccinia striiformis</name>
    <dbReference type="NCBI Taxonomy" id="27350"/>
    <lineage>
        <taxon>Eukaryota</taxon>
        <taxon>Fungi</taxon>
        <taxon>Dikarya</taxon>
        <taxon>Basidiomycota</taxon>
        <taxon>Pucciniomycotina</taxon>
        <taxon>Pucciniomycetes</taxon>
        <taxon>Pucciniales</taxon>
        <taxon>Pucciniaceae</taxon>
        <taxon>Puccinia</taxon>
    </lineage>
</organism>
<reference evidence="3" key="2">
    <citation type="journal article" date="2018" name="BMC Genomics">
        <title>Genomic insights into host adaptation between the wheat stripe rust pathogen (Puccinia striiformis f. sp. tritici) and the barley stripe rust pathogen (Puccinia striiformis f. sp. hordei).</title>
        <authorList>
            <person name="Xia C."/>
            <person name="Wang M."/>
            <person name="Yin C."/>
            <person name="Cornejo O.E."/>
            <person name="Hulbert S.H."/>
            <person name="Chen X."/>
        </authorList>
    </citation>
    <scope>NUCLEOTIDE SEQUENCE [LARGE SCALE GENOMIC DNA]</scope>
    <source>
        <strain evidence="3">93TX-2</strain>
    </source>
</reference>
<proteinExistence type="predicted"/>
<keyword evidence="1" id="KW-0472">Membrane</keyword>
<keyword evidence="3" id="KW-1185">Reference proteome</keyword>
<evidence type="ECO:0000313" key="3">
    <source>
        <dbReference type="Proteomes" id="UP000238274"/>
    </source>
</evidence>
<name>A0A2S4UA56_9BASI</name>
<keyword evidence="1" id="KW-1133">Transmembrane helix</keyword>
<dbReference type="VEuPathDB" id="FungiDB:PSHT_16391"/>
<dbReference type="AlphaFoldDB" id="A0A2S4UA56"/>
<reference evidence="3" key="3">
    <citation type="journal article" date="2018" name="Mol. Plant Microbe Interact.">
        <title>Genome sequence resources for the wheat stripe rust pathogen (Puccinia striiformis f. sp. tritici) and the barley stripe rust pathogen (Puccinia striiformis f. sp. hordei).</title>
        <authorList>
            <person name="Xia C."/>
            <person name="Wang M."/>
            <person name="Yin C."/>
            <person name="Cornejo O.E."/>
            <person name="Hulbert S.H."/>
            <person name="Chen X."/>
        </authorList>
    </citation>
    <scope>NUCLEOTIDE SEQUENCE [LARGE SCALE GENOMIC DNA]</scope>
    <source>
        <strain evidence="3">93TX-2</strain>
    </source>
</reference>
<dbReference type="Proteomes" id="UP000238274">
    <property type="component" value="Unassembled WGS sequence"/>
</dbReference>
<dbReference type="VEuPathDB" id="FungiDB:PSTT_05552"/>
<evidence type="ECO:0000313" key="2">
    <source>
        <dbReference type="EMBL" id="POV94165.1"/>
    </source>
</evidence>
<evidence type="ECO:0008006" key="4">
    <source>
        <dbReference type="Google" id="ProtNLM"/>
    </source>
</evidence>
<feature type="transmembrane region" description="Helical" evidence="1">
    <location>
        <begin position="12"/>
        <end position="29"/>
    </location>
</feature>
<keyword evidence="1" id="KW-0812">Transmembrane</keyword>
<dbReference type="OrthoDB" id="2507701at2759"/>